<name>A0A2P5A901_PARAD</name>
<reference evidence="2" key="1">
    <citation type="submission" date="2016-06" db="EMBL/GenBank/DDBJ databases">
        <title>Parallel loss of symbiosis genes in relatives of nitrogen-fixing non-legume Parasponia.</title>
        <authorList>
            <person name="Van Velzen R."/>
            <person name="Holmer R."/>
            <person name="Bu F."/>
            <person name="Rutten L."/>
            <person name="Van Zeijl A."/>
            <person name="Liu W."/>
            <person name="Santuari L."/>
            <person name="Cao Q."/>
            <person name="Sharma T."/>
            <person name="Shen D."/>
            <person name="Roswanjaya Y."/>
            <person name="Wardhani T."/>
            <person name="Kalhor M.S."/>
            <person name="Jansen J."/>
            <person name="Van den Hoogen J."/>
            <person name="Gungor B."/>
            <person name="Hartog M."/>
            <person name="Hontelez J."/>
            <person name="Verver J."/>
            <person name="Yang W.-C."/>
            <person name="Schijlen E."/>
            <person name="Repin R."/>
            <person name="Schilthuizen M."/>
            <person name="Schranz E."/>
            <person name="Heidstra R."/>
            <person name="Miyata K."/>
            <person name="Fedorova E."/>
            <person name="Kohlen W."/>
            <person name="Bisseling T."/>
            <person name="Smit S."/>
            <person name="Geurts R."/>
        </authorList>
    </citation>
    <scope>NUCLEOTIDE SEQUENCE [LARGE SCALE GENOMIC DNA]</scope>
    <source>
        <strain evidence="2">cv. WU1-14</strain>
    </source>
</reference>
<sequence length="66" mass="7612">MKEVITTRNLFSFSEKMMIPSSLEFRILISTKHAHLIKYRKLASCTEKKQEEQVGVFAIGFVGLHL</sequence>
<keyword evidence="2" id="KW-1185">Reference proteome</keyword>
<gene>
    <name evidence="1" type="ORF">PanWU01x14_356290</name>
</gene>
<proteinExistence type="predicted"/>
<protein>
    <submittedName>
        <fullName evidence="1">Uncharacterized protein</fullName>
    </submittedName>
</protein>
<comment type="caution">
    <text evidence="1">The sequence shown here is derived from an EMBL/GenBank/DDBJ whole genome shotgun (WGS) entry which is preliminary data.</text>
</comment>
<organism evidence="1 2">
    <name type="scientific">Parasponia andersonii</name>
    <name type="common">Sponia andersonii</name>
    <dbReference type="NCBI Taxonomy" id="3476"/>
    <lineage>
        <taxon>Eukaryota</taxon>
        <taxon>Viridiplantae</taxon>
        <taxon>Streptophyta</taxon>
        <taxon>Embryophyta</taxon>
        <taxon>Tracheophyta</taxon>
        <taxon>Spermatophyta</taxon>
        <taxon>Magnoliopsida</taxon>
        <taxon>eudicotyledons</taxon>
        <taxon>Gunneridae</taxon>
        <taxon>Pentapetalae</taxon>
        <taxon>rosids</taxon>
        <taxon>fabids</taxon>
        <taxon>Rosales</taxon>
        <taxon>Cannabaceae</taxon>
        <taxon>Parasponia</taxon>
    </lineage>
</organism>
<dbReference type="AlphaFoldDB" id="A0A2P5A901"/>
<dbReference type="Proteomes" id="UP000237105">
    <property type="component" value="Unassembled WGS sequence"/>
</dbReference>
<accession>A0A2P5A901</accession>
<evidence type="ECO:0000313" key="1">
    <source>
        <dbReference type="EMBL" id="PON33022.1"/>
    </source>
</evidence>
<dbReference type="EMBL" id="JXTB01000762">
    <property type="protein sequence ID" value="PON33022.1"/>
    <property type="molecule type" value="Genomic_DNA"/>
</dbReference>
<evidence type="ECO:0000313" key="2">
    <source>
        <dbReference type="Proteomes" id="UP000237105"/>
    </source>
</evidence>